<evidence type="ECO:0000256" key="1">
    <source>
        <dbReference type="ARBA" id="ARBA00008023"/>
    </source>
</evidence>
<dbReference type="NCBIfam" id="NF002698">
    <property type="entry name" value="PRK02491.1"/>
    <property type="match status" value="1"/>
</dbReference>
<evidence type="ECO:0000256" key="10">
    <source>
        <dbReference type="HAMAP-Rule" id="MF_01405"/>
    </source>
</evidence>
<feature type="binding site" evidence="10">
    <location>
        <begin position="9"/>
        <end position="14"/>
    </location>
    <ligand>
        <name>substrate</name>
    </ligand>
</feature>
<dbReference type="InterPro" id="IPR002637">
    <property type="entry name" value="RdgB/HAM1"/>
</dbReference>
<dbReference type="InterPro" id="IPR029001">
    <property type="entry name" value="ITPase-like_fam"/>
</dbReference>
<feature type="binding site" evidence="10">
    <location>
        <begin position="183"/>
        <end position="184"/>
    </location>
    <ligand>
        <name>substrate</name>
    </ligand>
</feature>
<feature type="binding site" evidence="10">
    <location>
        <position position="178"/>
    </location>
    <ligand>
        <name>substrate</name>
    </ligand>
</feature>
<organism evidence="12 13">
    <name type="scientific">Lactococcus allomyrinae</name>
    <dbReference type="NCBI Taxonomy" id="2419773"/>
    <lineage>
        <taxon>Bacteria</taxon>
        <taxon>Bacillati</taxon>
        <taxon>Bacillota</taxon>
        <taxon>Bacilli</taxon>
        <taxon>Lactobacillales</taxon>
        <taxon>Streptococcaceae</taxon>
        <taxon>Lactococcus</taxon>
    </lineage>
</organism>
<dbReference type="NCBIfam" id="TIGR00042">
    <property type="entry name" value="RdgB/HAM1 family non-canonical purine NTP pyrophosphatase"/>
    <property type="match status" value="1"/>
</dbReference>
<feature type="active site" description="Proton acceptor" evidence="10">
    <location>
        <position position="71"/>
    </location>
</feature>
<feature type="binding site" evidence="10">
    <location>
        <position position="71"/>
    </location>
    <ligand>
        <name>Mg(2+)</name>
        <dbReference type="ChEBI" id="CHEBI:18420"/>
    </ligand>
</feature>
<feature type="binding site" evidence="10">
    <location>
        <position position="42"/>
    </location>
    <ligand>
        <name>Mg(2+)</name>
        <dbReference type="ChEBI" id="CHEBI:18420"/>
    </ligand>
</feature>
<proteinExistence type="inferred from homology"/>
<evidence type="ECO:0000256" key="6">
    <source>
        <dbReference type="ARBA" id="ARBA00022842"/>
    </source>
</evidence>
<feature type="binding site" evidence="10">
    <location>
        <position position="72"/>
    </location>
    <ligand>
        <name>substrate</name>
    </ligand>
</feature>
<dbReference type="SUPFAM" id="SSF52972">
    <property type="entry name" value="ITPase-like"/>
    <property type="match status" value="1"/>
</dbReference>
<keyword evidence="13" id="KW-1185">Reference proteome</keyword>
<keyword evidence="4 10" id="KW-0547">Nucleotide-binding</keyword>
<gene>
    <name evidence="12" type="ORF">D7I46_04300</name>
</gene>
<keyword evidence="3 10" id="KW-0479">Metal-binding</keyword>
<dbReference type="GO" id="GO:0009146">
    <property type="term" value="P:purine nucleoside triphosphate catabolic process"/>
    <property type="evidence" value="ECO:0007669"/>
    <property type="project" value="UniProtKB-UniRule"/>
</dbReference>
<comment type="catalytic activity">
    <reaction evidence="9 10">
        <text>XTP + H2O = XMP + diphosphate + H(+)</text>
        <dbReference type="Rhea" id="RHEA:28610"/>
        <dbReference type="ChEBI" id="CHEBI:15377"/>
        <dbReference type="ChEBI" id="CHEBI:15378"/>
        <dbReference type="ChEBI" id="CHEBI:33019"/>
        <dbReference type="ChEBI" id="CHEBI:57464"/>
        <dbReference type="ChEBI" id="CHEBI:61314"/>
        <dbReference type="EC" id="3.6.1.66"/>
    </reaction>
</comment>
<comment type="catalytic activity">
    <reaction evidence="10">
        <text>ITP + H2O = IMP + diphosphate + H(+)</text>
        <dbReference type="Rhea" id="RHEA:29399"/>
        <dbReference type="ChEBI" id="CHEBI:15377"/>
        <dbReference type="ChEBI" id="CHEBI:15378"/>
        <dbReference type="ChEBI" id="CHEBI:33019"/>
        <dbReference type="ChEBI" id="CHEBI:58053"/>
        <dbReference type="ChEBI" id="CHEBI:61402"/>
        <dbReference type="EC" id="3.6.1.66"/>
    </reaction>
</comment>
<dbReference type="NCBIfam" id="NF011397">
    <property type="entry name" value="PRK14822.1"/>
    <property type="match status" value="1"/>
</dbReference>
<dbReference type="EC" id="3.6.1.66" evidence="10"/>
<comment type="catalytic activity">
    <reaction evidence="8 10">
        <text>dITP + H2O = dIMP + diphosphate + H(+)</text>
        <dbReference type="Rhea" id="RHEA:28342"/>
        <dbReference type="ChEBI" id="CHEBI:15377"/>
        <dbReference type="ChEBI" id="CHEBI:15378"/>
        <dbReference type="ChEBI" id="CHEBI:33019"/>
        <dbReference type="ChEBI" id="CHEBI:61194"/>
        <dbReference type="ChEBI" id="CHEBI:61382"/>
        <dbReference type="EC" id="3.6.1.66"/>
    </reaction>
</comment>
<dbReference type="PANTHER" id="PTHR11067:SF9">
    <property type="entry name" value="INOSINE TRIPHOSPHATE PYROPHOSPHATASE"/>
    <property type="match status" value="1"/>
</dbReference>
<evidence type="ECO:0000313" key="12">
    <source>
        <dbReference type="EMBL" id="AYG00380.1"/>
    </source>
</evidence>
<evidence type="ECO:0000256" key="11">
    <source>
        <dbReference type="RuleBase" id="RU003781"/>
    </source>
</evidence>
<dbReference type="PANTHER" id="PTHR11067">
    <property type="entry name" value="INOSINE TRIPHOSPHATE PYROPHOSPHATASE/HAM1 PROTEIN"/>
    <property type="match status" value="1"/>
</dbReference>
<comment type="cofactor">
    <cofactor evidence="10">
        <name>Mg(2+)</name>
        <dbReference type="ChEBI" id="CHEBI:18420"/>
    </cofactor>
    <text evidence="10">Binds 1 Mg(2+) ion per subunit.</text>
</comment>
<dbReference type="GO" id="GO:0035870">
    <property type="term" value="F:dITP diphosphatase activity"/>
    <property type="evidence" value="ECO:0007669"/>
    <property type="project" value="UniProtKB-UniRule"/>
</dbReference>
<dbReference type="FunFam" id="3.90.950.10:FF:000001">
    <property type="entry name" value="dITP/XTP pyrophosphatase"/>
    <property type="match status" value="1"/>
</dbReference>
<comment type="function">
    <text evidence="10">Pyrophosphatase that catalyzes the hydrolysis of nucleoside triphosphates to their monophosphate derivatives, with a high preference for the non-canonical purine nucleotides XTP (xanthosine triphosphate), dITP (deoxyinosine triphosphate) and ITP. Seems to function as a house-cleaning enzyme that removes non-canonical purine nucleotides from the nucleotide pool, thus preventing their incorporation into DNA/RNA and avoiding chromosomal lesions.</text>
</comment>
<dbReference type="Gene3D" id="3.90.950.10">
    <property type="match status" value="1"/>
</dbReference>
<dbReference type="HAMAP" id="MF_01405">
    <property type="entry name" value="Non_canon_purine_NTPase"/>
    <property type="match status" value="1"/>
</dbReference>
<sequence>MENTLIIATRNKGKTKEFESLLGDFGYEIKDLTDYPELPEIEETGTTFEENARLKAEQISELTGKVVIGDDSGLCVDALGGLPGIWSHRFSAPNPTDEKNITKLLHELAPTAISPEKRSAHFHTTLVAARPNHESLVVEADWNGYIGLTPKGENGFGYDPIFLVDAFRTAAQLSDEEKNKVSHRGQALRKLMKELPEWLNN</sequence>
<evidence type="ECO:0000256" key="4">
    <source>
        <dbReference type="ARBA" id="ARBA00022741"/>
    </source>
</evidence>
<dbReference type="OrthoDB" id="9807456at2"/>
<evidence type="ECO:0000256" key="9">
    <source>
        <dbReference type="ARBA" id="ARBA00052017"/>
    </source>
</evidence>
<dbReference type="GO" id="GO:0036220">
    <property type="term" value="F:ITP diphosphatase activity"/>
    <property type="evidence" value="ECO:0007669"/>
    <property type="project" value="UniProtKB-UniRule"/>
</dbReference>
<dbReference type="EMBL" id="CP032627">
    <property type="protein sequence ID" value="AYG00380.1"/>
    <property type="molecule type" value="Genomic_DNA"/>
</dbReference>
<evidence type="ECO:0000256" key="3">
    <source>
        <dbReference type="ARBA" id="ARBA00022723"/>
    </source>
</evidence>
<comment type="similarity">
    <text evidence="1 10 11">Belongs to the HAM1 NTPase family.</text>
</comment>
<keyword evidence="7 10" id="KW-0546">Nucleotide metabolism</keyword>
<dbReference type="InterPro" id="IPR020922">
    <property type="entry name" value="dITP/XTP_pyrophosphatase"/>
</dbReference>
<evidence type="ECO:0000256" key="8">
    <source>
        <dbReference type="ARBA" id="ARBA00051875"/>
    </source>
</evidence>
<dbReference type="GO" id="GO:0036222">
    <property type="term" value="F:XTP diphosphatase activity"/>
    <property type="evidence" value="ECO:0007669"/>
    <property type="project" value="UniProtKB-UniRule"/>
</dbReference>
<dbReference type="GO" id="GO:0000166">
    <property type="term" value="F:nucleotide binding"/>
    <property type="evidence" value="ECO:0007669"/>
    <property type="project" value="UniProtKB-KW"/>
</dbReference>
<evidence type="ECO:0000256" key="2">
    <source>
        <dbReference type="ARBA" id="ARBA00011738"/>
    </source>
</evidence>
<dbReference type="KEGG" id="lact:D7I46_04300"/>
<dbReference type="AlphaFoldDB" id="A0A387BHM7"/>
<dbReference type="GO" id="GO:0009117">
    <property type="term" value="P:nucleotide metabolic process"/>
    <property type="evidence" value="ECO:0007669"/>
    <property type="project" value="UniProtKB-KW"/>
</dbReference>
<reference evidence="12 13" key="1">
    <citation type="submission" date="2018-09" db="EMBL/GenBank/DDBJ databases">
        <title>Genome sequencing of strain 1JSPR-7.</title>
        <authorList>
            <person name="Heo J."/>
            <person name="Kim S.-J."/>
            <person name="Kwon S.-W."/>
        </authorList>
    </citation>
    <scope>NUCLEOTIDE SEQUENCE [LARGE SCALE GENOMIC DNA]</scope>
    <source>
        <strain evidence="12 13">1JSPR-7</strain>
    </source>
</reference>
<keyword evidence="5 10" id="KW-0378">Hydrolase</keyword>
<protein>
    <recommendedName>
        <fullName evidence="10">dITP/XTP pyrophosphatase</fullName>
        <ecNumber evidence="10">3.6.1.66</ecNumber>
    </recommendedName>
    <alternativeName>
        <fullName evidence="10">Non-canonical purine NTP pyrophosphatase</fullName>
    </alternativeName>
    <alternativeName>
        <fullName evidence="10">Non-standard purine NTP pyrophosphatase</fullName>
    </alternativeName>
    <alternativeName>
        <fullName evidence="10">Nucleoside-triphosphate diphosphatase</fullName>
    </alternativeName>
    <alternativeName>
        <fullName evidence="10">Nucleoside-triphosphate pyrophosphatase</fullName>
        <shortName evidence="10">NTPase</shortName>
    </alternativeName>
</protein>
<accession>A0A387BHM7</accession>
<dbReference type="Pfam" id="PF01725">
    <property type="entry name" value="Ham1p_like"/>
    <property type="match status" value="1"/>
</dbReference>
<keyword evidence="6 10" id="KW-0460">Magnesium</keyword>
<feature type="binding site" evidence="10">
    <location>
        <begin position="156"/>
        <end position="159"/>
    </location>
    <ligand>
        <name>substrate</name>
    </ligand>
</feature>
<dbReference type="Proteomes" id="UP000269374">
    <property type="component" value="Chromosome"/>
</dbReference>
<dbReference type="GO" id="GO:0017111">
    <property type="term" value="F:ribonucleoside triphosphate phosphatase activity"/>
    <property type="evidence" value="ECO:0007669"/>
    <property type="project" value="InterPro"/>
</dbReference>
<dbReference type="CDD" id="cd00515">
    <property type="entry name" value="HAM1"/>
    <property type="match status" value="1"/>
</dbReference>
<dbReference type="GO" id="GO:0046872">
    <property type="term" value="F:metal ion binding"/>
    <property type="evidence" value="ECO:0007669"/>
    <property type="project" value="UniProtKB-KW"/>
</dbReference>
<evidence type="ECO:0000313" key="13">
    <source>
        <dbReference type="Proteomes" id="UP000269374"/>
    </source>
</evidence>
<comment type="subunit">
    <text evidence="2 10">Homodimer.</text>
</comment>
<name>A0A387BHM7_9LACT</name>
<evidence type="ECO:0000256" key="7">
    <source>
        <dbReference type="ARBA" id="ARBA00023080"/>
    </source>
</evidence>
<dbReference type="GO" id="GO:0005829">
    <property type="term" value="C:cytosol"/>
    <property type="evidence" value="ECO:0007669"/>
    <property type="project" value="TreeGrafter"/>
</dbReference>
<evidence type="ECO:0000256" key="5">
    <source>
        <dbReference type="ARBA" id="ARBA00022801"/>
    </source>
</evidence>